<dbReference type="Proteomes" id="UP001595755">
    <property type="component" value="Unassembled WGS sequence"/>
</dbReference>
<name>A0ABV8SC08_9BACL</name>
<evidence type="ECO:0000313" key="1">
    <source>
        <dbReference type="EMBL" id="MFC4304912.1"/>
    </source>
</evidence>
<dbReference type="EMBL" id="JBHSED010000035">
    <property type="protein sequence ID" value="MFC4304912.1"/>
    <property type="molecule type" value="Genomic_DNA"/>
</dbReference>
<keyword evidence="2" id="KW-1185">Reference proteome</keyword>
<dbReference type="PANTHER" id="PTHR35276">
    <property type="entry name" value="S-ADENOSYL-L-METHIONINE-DEPENDENT METHYLTRANSFERASES SUPERFAMILY PROTEIN"/>
    <property type="match status" value="1"/>
</dbReference>
<keyword evidence="1" id="KW-0808">Transferase</keyword>
<dbReference type="GO" id="GO:0008168">
    <property type="term" value="F:methyltransferase activity"/>
    <property type="evidence" value="ECO:0007669"/>
    <property type="project" value="UniProtKB-KW"/>
</dbReference>
<dbReference type="Gene3D" id="3.40.50.150">
    <property type="entry name" value="Vaccinia Virus protein VP39"/>
    <property type="match status" value="1"/>
</dbReference>
<accession>A0ABV8SC08</accession>
<dbReference type="GO" id="GO:0032259">
    <property type="term" value="P:methylation"/>
    <property type="evidence" value="ECO:0007669"/>
    <property type="project" value="UniProtKB-KW"/>
</dbReference>
<dbReference type="InterPro" id="IPR029063">
    <property type="entry name" value="SAM-dependent_MTases_sf"/>
</dbReference>
<dbReference type="SUPFAM" id="SSF53335">
    <property type="entry name" value="S-adenosyl-L-methionine-dependent methyltransferases"/>
    <property type="match status" value="1"/>
</dbReference>
<dbReference type="Pfam" id="PF06962">
    <property type="entry name" value="rRNA_methylase"/>
    <property type="match status" value="1"/>
</dbReference>
<organism evidence="1 2">
    <name type="scientific">Cohnella boryungensis</name>
    <dbReference type="NCBI Taxonomy" id="768479"/>
    <lineage>
        <taxon>Bacteria</taxon>
        <taxon>Bacillati</taxon>
        <taxon>Bacillota</taxon>
        <taxon>Bacilli</taxon>
        <taxon>Bacillales</taxon>
        <taxon>Paenibacillaceae</taxon>
        <taxon>Cohnella</taxon>
    </lineage>
</organism>
<dbReference type="RefSeq" id="WP_204605605.1">
    <property type="nucleotide sequence ID" value="NZ_JBHSED010000035.1"/>
</dbReference>
<gene>
    <name evidence="1" type="ORF">ACFO1S_15890</name>
</gene>
<protein>
    <submittedName>
        <fullName evidence="1">Class I SAM-dependent methyltransferase</fullName>
    </submittedName>
</protein>
<keyword evidence="1" id="KW-0489">Methyltransferase</keyword>
<sequence length="193" mass="20419">MGFLSVLSQAHRWVKERVGHGDHVVDATAGNGSDTLFLARAVGPGGRVYAFDVQAEALDSTANRLAQEREPETLAPVELLLAGHETMESRLPRVAHGRIAAVMFNLGYLPGASSSLITKPETTIAALEGALRLLRGGGALTVVVYPGHEGGQAEAEAVEAWAASLPQSIAQAVLYRFPQKPASPYLIALSKKE</sequence>
<evidence type="ECO:0000313" key="2">
    <source>
        <dbReference type="Proteomes" id="UP001595755"/>
    </source>
</evidence>
<comment type="caution">
    <text evidence="1">The sequence shown here is derived from an EMBL/GenBank/DDBJ whole genome shotgun (WGS) entry which is preliminary data.</text>
</comment>
<dbReference type="PANTHER" id="PTHR35276:SF1">
    <property type="entry name" value="TRNA (MNM(5)S(2)U34)-METHYLTRANSFERASE, CHLOROPLASTIC"/>
    <property type="match status" value="1"/>
</dbReference>
<dbReference type="InterPro" id="IPR010719">
    <property type="entry name" value="MnmM_MeTrfase"/>
</dbReference>
<reference evidence="2" key="1">
    <citation type="journal article" date="2019" name="Int. J. Syst. Evol. Microbiol.">
        <title>The Global Catalogue of Microorganisms (GCM) 10K type strain sequencing project: providing services to taxonomists for standard genome sequencing and annotation.</title>
        <authorList>
            <consortium name="The Broad Institute Genomics Platform"/>
            <consortium name="The Broad Institute Genome Sequencing Center for Infectious Disease"/>
            <person name="Wu L."/>
            <person name="Ma J."/>
        </authorList>
    </citation>
    <scope>NUCLEOTIDE SEQUENCE [LARGE SCALE GENOMIC DNA]</scope>
    <source>
        <strain evidence="2">CGMCC 4.1641</strain>
    </source>
</reference>
<proteinExistence type="predicted"/>